<name>C3ZA04_BRAFL</name>
<dbReference type="EMBL" id="GG666601">
    <property type="protein sequence ID" value="EEN50592.1"/>
    <property type="molecule type" value="Genomic_DNA"/>
</dbReference>
<evidence type="ECO:0000313" key="2">
    <source>
        <dbReference type="EMBL" id="EEN50592.1"/>
    </source>
</evidence>
<sequence length="169" mass="18848">MEFSWNTGMSTVVRSRTAQNDNPNDVIGKVICKSVMTALNMCGINLERRSGCQQPQLPGTVLQIQITSEFHRFTNTCPAMKPQLLLNVRAAPLLLETLHPMDLLVAQTCSSRGRMNLDGLSLGVDTLLSDVPTSLAQNQTPYEQIRENRNYEKGEQRRSVRPACPANFE</sequence>
<proteinExistence type="predicted"/>
<dbReference type="AlphaFoldDB" id="C3ZA04"/>
<protein>
    <submittedName>
        <fullName evidence="2">Uncharacterized protein</fullName>
    </submittedName>
</protein>
<gene>
    <name evidence="2" type="ORF">BRAFLDRAFT_77552</name>
</gene>
<evidence type="ECO:0000256" key="1">
    <source>
        <dbReference type="SAM" id="MobiDB-lite"/>
    </source>
</evidence>
<reference evidence="2" key="1">
    <citation type="journal article" date="2008" name="Nature">
        <title>The amphioxus genome and the evolution of the chordate karyotype.</title>
        <authorList>
            <consortium name="US DOE Joint Genome Institute (JGI-PGF)"/>
            <person name="Putnam N.H."/>
            <person name="Butts T."/>
            <person name="Ferrier D.E.K."/>
            <person name="Furlong R.F."/>
            <person name="Hellsten U."/>
            <person name="Kawashima T."/>
            <person name="Robinson-Rechavi M."/>
            <person name="Shoguchi E."/>
            <person name="Terry A."/>
            <person name="Yu J.-K."/>
            <person name="Benito-Gutierrez E.L."/>
            <person name="Dubchak I."/>
            <person name="Garcia-Fernandez J."/>
            <person name="Gibson-Brown J.J."/>
            <person name="Grigoriev I.V."/>
            <person name="Horton A.C."/>
            <person name="de Jong P.J."/>
            <person name="Jurka J."/>
            <person name="Kapitonov V.V."/>
            <person name="Kohara Y."/>
            <person name="Kuroki Y."/>
            <person name="Lindquist E."/>
            <person name="Lucas S."/>
            <person name="Osoegawa K."/>
            <person name="Pennacchio L.A."/>
            <person name="Salamov A.A."/>
            <person name="Satou Y."/>
            <person name="Sauka-Spengler T."/>
            <person name="Schmutz J."/>
            <person name="Shin-I T."/>
            <person name="Toyoda A."/>
            <person name="Bronner-Fraser M."/>
            <person name="Fujiyama A."/>
            <person name="Holland L.Z."/>
            <person name="Holland P.W.H."/>
            <person name="Satoh N."/>
            <person name="Rokhsar D.S."/>
        </authorList>
    </citation>
    <scope>NUCLEOTIDE SEQUENCE [LARGE SCALE GENOMIC DNA]</scope>
    <source>
        <strain evidence="2">S238N-H82</strain>
        <tissue evidence="2">Testes</tissue>
    </source>
</reference>
<organism>
    <name type="scientific">Branchiostoma floridae</name>
    <name type="common">Florida lancelet</name>
    <name type="synonym">Amphioxus</name>
    <dbReference type="NCBI Taxonomy" id="7739"/>
    <lineage>
        <taxon>Eukaryota</taxon>
        <taxon>Metazoa</taxon>
        <taxon>Chordata</taxon>
        <taxon>Cephalochordata</taxon>
        <taxon>Leptocardii</taxon>
        <taxon>Amphioxiformes</taxon>
        <taxon>Branchiostomatidae</taxon>
        <taxon>Branchiostoma</taxon>
    </lineage>
</organism>
<accession>C3ZA04</accession>
<dbReference type="InParanoid" id="C3ZA04"/>
<feature type="compositionally biased region" description="Basic and acidic residues" evidence="1">
    <location>
        <begin position="144"/>
        <end position="158"/>
    </location>
</feature>
<feature type="region of interest" description="Disordered" evidence="1">
    <location>
        <begin position="138"/>
        <end position="169"/>
    </location>
</feature>